<dbReference type="GO" id="GO:0035251">
    <property type="term" value="F:UDP-glucosyltransferase activity"/>
    <property type="evidence" value="ECO:0007669"/>
    <property type="project" value="InterPro"/>
</dbReference>
<dbReference type="PANTHER" id="PTHR48049:SF60">
    <property type="entry name" value="UDP-GLYCOSYLTRANSFERASE 91B1"/>
    <property type="match status" value="1"/>
</dbReference>
<dbReference type="Gene3D" id="3.40.50.2000">
    <property type="entry name" value="Glycogen Phosphorylase B"/>
    <property type="match status" value="2"/>
</dbReference>
<dbReference type="InterPro" id="IPR002213">
    <property type="entry name" value="UDP_glucos_trans"/>
</dbReference>
<organism evidence="5 6">
    <name type="scientific">Vigna unguiculata</name>
    <name type="common">Cowpea</name>
    <dbReference type="NCBI Taxonomy" id="3917"/>
    <lineage>
        <taxon>Eukaryota</taxon>
        <taxon>Viridiplantae</taxon>
        <taxon>Streptophyta</taxon>
        <taxon>Embryophyta</taxon>
        <taxon>Tracheophyta</taxon>
        <taxon>Spermatophyta</taxon>
        <taxon>Magnoliopsida</taxon>
        <taxon>eudicotyledons</taxon>
        <taxon>Gunneridae</taxon>
        <taxon>Pentapetalae</taxon>
        <taxon>rosids</taxon>
        <taxon>fabids</taxon>
        <taxon>Fabales</taxon>
        <taxon>Fabaceae</taxon>
        <taxon>Papilionoideae</taxon>
        <taxon>50 kb inversion clade</taxon>
        <taxon>NPAAA clade</taxon>
        <taxon>indigoferoid/millettioid clade</taxon>
        <taxon>Phaseoleae</taxon>
        <taxon>Vigna</taxon>
    </lineage>
</organism>
<keyword evidence="6" id="KW-1185">Reference proteome</keyword>
<dbReference type="PANTHER" id="PTHR48049">
    <property type="entry name" value="GLYCOSYLTRANSFERASE"/>
    <property type="match status" value="1"/>
</dbReference>
<evidence type="ECO:0000256" key="1">
    <source>
        <dbReference type="ARBA" id="ARBA00009995"/>
    </source>
</evidence>
<protein>
    <recommendedName>
        <fullName evidence="4">Glycosyltransferase</fullName>
        <ecNumber evidence="4">2.4.1.-</ecNumber>
    </recommendedName>
</protein>
<dbReference type="EMBL" id="CP039347">
    <property type="protein sequence ID" value="QCD87480.1"/>
    <property type="molecule type" value="Genomic_DNA"/>
</dbReference>
<dbReference type="InterPro" id="IPR050481">
    <property type="entry name" value="UDP-glycosyltransf_plant"/>
</dbReference>
<evidence type="ECO:0000313" key="5">
    <source>
        <dbReference type="EMBL" id="QCD87480.1"/>
    </source>
</evidence>
<gene>
    <name evidence="5" type="ORF">DEO72_LG3g2016</name>
</gene>
<dbReference type="InterPro" id="IPR035595">
    <property type="entry name" value="UDP_glycos_trans_CS"/>
</dbReference>
<evidence type="ECO:0000256" key="2">
    <source>
        <dbReference type="ARBA" id="ARBA00022679"/>
    </source>
</evidence>
<dbReference type="AlphaFoldDB" id="A0A4D6LG41"/>
<reference evidence="5 6" key="1">
    <citation type="submission" date="2019-04" db="EMBL/GenBank/DDBJ databases">
        <title>An improved genome assembly and genetic linkage map for asparagus bean, Vigna unguiculata ssp. sesquipedialis.</title>
        <authorList>
            <person name="Xia Q."/>
            <person name="Zhang R."/>
            <person name="Dong Y."/>
        </authorList>
    </citation>
    <scope>NUCLEOTIDE SEQUENCE [LARGE SCALE GENOMIC DNA]</scope>
    <source>
        <tissue evidence="5">Leaf</tissue>
    </source>
</reference>
<evidence type="ECO:0000256" key="4">
    <source>
        <dbReference type="RuleBase" id="RU362057"/>
    </source>
</evidence>
<name>A0A4D6LG41_VIGUN</name>
<accession>A0A4D6LG41</accession>
<comment type="similarity">
    <text evidence="1 3">Belongs to the UDP-glycosyltransferase family.</text>
</comment>
<proteinExistence type="inferred from homology"/>
<dbReference type="EC" id="2.4.1.-" evidence="4"/>
<keyword evidence="3" id="KW-0328">Glycosyltransferase</keyword>
<dbReference type="Proteomes" id="UP000501690">
    <property type="component" value="Linkage Group LG3"/>
</dbReference>
<keyword evidence="2 3" id="KW-0808">Transferase</keyword>
<sequence>MADKELHIVVFPWLAFGHLVPFLELAKLIAQKGHKISFISTPRNIHRLPKLPESLKPWLNLIEFPLPHVDELPENAENTMDIPQHLGRYLSQAYDALEEPLTKFLEKSTPDWVICDFAPHWLPPLSSKLGIPCIFLSIYAACATSFALELFKGNKSMQSPEAKLLLGVHQRNEVDQSSKPKEVNRFFETLKGAQVIATRSCMEIDGEFVKSLESSSGKLVIPIGLLPPSPEDNNDHNWHTILNWLDKWEKGSVIYVAFGTEVPMSGSDESQDWIENESKRGMMWRRWAPQSRILAHKSVGAFFTHCGWSSVIEGLQVGCPLVMLPFQYDQWPIATFMEEKKVGLKVHRNEHDFKFTRDSVAKALTSVMLEEEGKCFRSEAQEMSKIVGDKQLQEKYVNQFVDYMKNNRPGYN</sequence>
<evidence type="ECO:0000256" key="3">
    <source>
        <dbReference type="RuleBase" id="RU003718"/>
    </source>
</evidence>
<dbReference type="PROSITE" id="PS00375">
    <property type="entry name" value="UDPGT"/>
    <property type="match status" value="1"/>
</dbReference>
<dbReference type="SUPFAM" id="SSF53756">
    <property type="entry name" value="UDP-Glycosyltransferase/glycogen phosphorylase"/>
    <property type="match status" value="1"/>
</dbReference>
<dbReference type="CDD" id="cd03784">
    <property type="entry name" value="GT1_Gtf-like"/>
    <property type="match status" value="1"/>
</dbReference>
<dbReference type="Pfam" id="PF00201">
    <property type="entry name" value="UDPGT"/>
    <property type="match status" value="1"/>
</dbReference>
<evidence type="ECO:0000313" key="6">
    <source>
        <dbReference type="Proteomes" id="UP000501690"/>
    </source>
</evidence>